<accession>A0A918UJT4</accession>
<dbReference type="Pfam" id="PF00884">
    <property type="entry name" value="Sulfatase"/>
    <property type="match status" value="1"/>
</dbReference>
<name>A0A918UJT4_9BACT</name>
<dbReference type="EMBL" id="BMWX01000001">
    <property type="protein sequence ID" value="GGZ16650.1"/>
    <property type="molecule type" value="Genomic_DNA"/>
</dbReference>
<dbReference type="InterPro" id="IPR000917">
    <property type="entry name" value="Sulfatase_N"/>
</dbReference>
<dbReference type="PROSITE" id="PS00523">
    <property type="entry name" value="SULFATASE_1"/>
    <property type="match status" value="1"/>
</dbReference>
<organism evidence="9 10">
    <name type="scientific">Echinicola pacifica</name>
    <dbReference type="NCBI Taxonomy" id="346377"/>
    <lineage>
        <taxon>Bacteria</taxon>
        <taxon>Pseudomonadati</taxon>
        <taxon>Bacteroidota</taxon>
        <taxon>Cytophagia</taxon>
        <taxon>Cytophagales</taxon>
        <taxon>Cyclobacteriaceae</taxon>
        <taxon>Echinicola</taxon>
    </lineage>
</organism>
<evidence type="ECO:0000313" key="9">
    <source>
        <dbReference type="EMBL" id="GGZ16650.1"/>
    </source>
</evidence>
<feature type="region of interest" description="Disordered" evidence="7">
    <location>
        <begin position="486"/>
        <end position="506"/>
    </location>
</feature>
<dbReference type="Gene3D" id="3.40.720.10">
    <property type="entry name" value="Alkaline Phosphatase, subunit A"/>
    <property type="match status" value="1"/>
</dbReference>
<gene>
    <name evidence="9" type="ORF">GCM10007049_06280</name>
</gene>
<keyword evidence="6" id="KW-0106">Calcium</keyword>
<dbReference type="CDD" id="cd16144">
    <property type="entry name" value="ARS_like"/>
    <property type="match status" value="1"/>
</dbReference>
<dbReference type="PANTHER" id="PTHR42693">
    <property type="entry name" value="ARYLSULFATASE FAMILY MEMBER"/>
    <property type="match status" value="1"/>
</dbReference>
<evidence type="ECO:0000256" key="7">
    <source>
        <dbReference type="SAM" id="MobiDB-lite"/>
    </source>
</evidence>
<dbReference type="Gene3D" id="3.30.1120.10">
    <property type="match status" value="1"/>
</dbReference>
<dbReference type="GO" id="GO:0046872">
    <property type="term" value="F:metal ion binding"/>
    <property type="evidence" value="ECO:0007669"/>
    <property type="project" value="UniProtKB-KW"/>
</dbReference>
<protein>
    <recommendedName>
        <fullName evidence="8">Sulfatase N-terminal domain-containing protein</fullName>
    </recommendedName>
</protein>
<reference evidence="9" key="2">
    <citation type="submission" date="2020-09" db="EMBL/GenBank/DDBJ databases">
        <authorList>
            <person name="Sun Q."/>
            <person name="Kim S."/>
        </authorList>
    </citation>
    <scope>NUCLEOTIDE SEQUENCE</scope>
    <source>
        <strain evidence="9">KCTC 12368</strain>
    </source>
</reference>
<dbReference type="AlphaFoldDB" id="A0A918UJT4"/>
<evidence type="ECO:0000256" key="3">
    <source>
        <dbReference type="ARBA" id="ARBA00022723"/>
    </source>
</evidence>
<dbReference type="Proteomes" id="UP000619457">
    <property type="component" value="Unassembled WGS sequence"/>
</dbReference>
<keyword evidence="3" id="KW-0479">Metal-binding</keyword>
<feature type="domain" description="Sulfatase N-terminal" evidence="8">
    <location>
        <begin position="32"/>
        <end position="377"/>
    </location>
</feature>
<dbReference type="GO" id="GO:0004065">
    <property type="term" value="F:arylsulfatase activity"/>
    <property type="evidence" value="ECO:0007669"/>
    <property type="project" value="TreeGrafter"/>
</dbReference>
<comment type="cofactor">
    <cofactor evidence="1">
        <name>Ca(2+)</name>
        <dbReference type="ChEBI" id="CHEBI:29108"/>
    </cofactor>
</comment>
<evidence type="ECO:0000313" key="10">
    <source>
        <dbReference type="Proteomes" id="UP000619457"/>
    </source>
</evidence>
<evidence type="ECO:0000256" key="2">
    <source>
        <dbReference type="ARBA" id="ARBA00008779"/>
    </source>
</evidence>
<dbReference type="PANTHER" id="PTHR42693:SF42">
    <property type="entry name" value="ARYLSULFATASE G"/>
    <property type="match status" value="1"/>
</dbReference>
<dbReference type="SUPFAM" id="SSF53649">
    <property type="entry name" value="Alkaline phosphatase-like"/>
    <property type="match status" value="1"/>
</dbReference>
<keyword evidence="10" id="KW-1185">Reference proteome</keyword>
<reference evidence="9" key="1">
    <citation type="journal article" date="2014" name="Int. J. Syst. Evol. Microbiol.">
        <title>Complete genome sequence of Corynebacterium casei LMG S-19264T (=DSM 44701T), isolated from a smear-ripened cheese.</title>
        <authorList>
            <consortium name="US DOE Joint Genome Institute (JGI-PGF)"/>
            <person name="Walter F."/>
            <person name="Albersmeier A."/>
            <person name="Kalinowski J."/>
            <person name="Ruckert C."/>
        </authorList>
    </citation>
    <scope>NUCLEOTIDE SEQUENCE</scope>
    <source>
        <strain evidence="9">KCTC 12368</strain>
    </source>
</reference>
<keyword evidence="5" id="KW-0378">Hydrolase</keyword>
<evidence type="ECO:0000259" key="8">
    <source>
        <dbReference type="Pfam" id="PF00884"/>
    </source>
</evidence>
<evidence type="ECO:0000256" key="6">
    <source>
        <dbReference type="ARBA" id="ARBA00022837"/>
    </source>
</evidence>
<proteinExistence type="inferred from homology"/>
<evidence type="ECO:0000256" key="5">
    <source>
        <dbReference type="ARBA" id="ARBA00022801"/>
    </source>
</evidence>
<comment type="caution">
    <text evidence="9">The sequence shown here is derived from an EMBL/GenBank/DDBJ whole genome shotgun (WGS) entry which is preliminary data.</text>
</comment>
<dbReference type="InterPro" id="IPR017850">
    <property type="entry name" value="Alkaline_phosphatase_core_sf"/>
</dbReference>
<evidence type="ECO:0000256" key="4">
    <source>
        <dbReference type="ARBA" id="ARBA00022729"/>
    </source>
</evidence>
<sequence>MALNYTRNRFALAVVFLLILFKAQAQGNKQPKNIIFILADDLGWSDVTLYGNTDFYETPNLERLAAKGLTFTHAYAASPLCSPTRASILTGQNPSRNGITAPTAHTDQLILKAQVAPNASPSSKAIITQSVSRLDTQLPTLGKLIKSAGYSTAHFGKWHLGKEPYSPLEHGYEVDIPHWPGPGPAGSFVAPWKFPNFTENYPQEHIEDRMTDEAILWLREQQKDKPFYMNYWQFSVHAPFDAKQGLIEYYQTKMDLNDPQHSPTYAAMVHSMDQAVGRLLDEVERLGIADETAIIFFSDNGGNMYNGLVDELPSGEKILNPPTSNAPLRGGKATMYEGGIRVPCIVVWPGLTQPGTRTDVTIQSTDFYPTILKQLGISLPSNYAIDGHDISPVLKGEEYESQPIFTYFPHTPKVPDWLPASMAVHSGDWKLIRLFYEGENEKHDYRLYNIKWDISESNNLSSLFPEKVIELDALIEAHLQDANTVTPIPNPSFDPSKYRPQDIGVPPIGLHNADAIKK</sequence>
<dbReference type="InterPro" id="IPR050738">
    <property type="entry name" value="Sulfatase"/>
</dbReference>
<comment type="similarity">
    <text evidence="2">Belongs to the sulfatase family.</text>
</comment>
<keyword evidence="4" id="KW-0732">Signal</keyword>
<dbReference type="InterPro" id="IPR024607">
    <property type="entry name" value="Sulfatase_CS"/>
</dbReference>
<evidence type="ECO:0000256" key="1">
    <source>
        <dbReference type="ARBA" id="ARBA00001913"/>
    </source>
</evidence>